<keyword evidence="6" id="KW-1185">Reference proteome</keyword>
<protein>
    <submittedName>
        <fullName evidence="5">Helix-turn-helix transcriptional regulator</fullName>
    </submittedName>
</protein>
<evidence type="ECO:0000256" key="2">
    <source>
        <dbReference type="ARBA" id="ARBA00023125"/>
    </source>
</evidence>
<accession>A0ABY7VDZ9</accession>
<dbReference type="InterPro" id="IPR050204">
    <property type="entry name" value="AraC_XylS_family_regulators"/>
</dbReference>
<evidence type="ECO:0000313" key="5">
    <source>
        <dbReference type="EMBL" id="WDE11773.1"/>
    </source>
</evidence>
<proteinExistence type="predicted"/>
<reference evidence="5 6" key="1">
    <citation type="journal article" date="2022" name="Mar. Drugs">
        <title>Bioassay-Guided Fractionation Leads to the Detection of Cholic Acid Generated by the Rare Thalassomonas sp.</title>
        <authorList>
            <person name="Pheiffer F."/>
            <person name="Schneider Y.K."/>
            <person name="Hansen E.H."/>
            <person name="Andersen J.H."/>
            <person name="Isaksson J."/>
            <person name="Busche T."/>
            <person name="R C."/>
            <person name="Kalinowski J."/>
            <person name="Zyl L.V."/>
            <person name="Trindade M."/>
        </authorList>
    </citation>
    <scope>NUCLEOTIDE SEQUENCE [LARGE SCALE GENOMIC DNA]</scope>
    <source>
        <strain evidence="5 6">A5K-61T</strain>
    </source>
</reference>
<organism evidence="5 6">
    <name type="scientific">Thalassomonas haliotis</name>
    <dbReference type="NCBI Taxonomy" id="485448"/>
    <lineage>
        <taxon>Bacteria</taxon>
        <taxon>Pseudomonadati</taxon>
        <taxon>Pseudomonadota</taxon>
        <taxon>Gammaproteobacteria</taxon>
        <taxon>Alteromonadales</taxon>
        <taxon>Colwelliaceae</taxon>
        <taxon>Thalassomonas</taxon>
    </lineage>
</organism>
<keyword evidence="2" id="KW-0238">DNA-binding</keyword>
<dbReference type="Gene3D" id="1.10.10.60">
    <property type="entry name" value="Homeodomain-like"/>
    <property type="match status" value="1"/>
</dbReference>
<dbReference type="RefSeq" id="WP_274051955.1">
    <property type="nucleotide sequence ID" value="NZ_CP059693.1"/>
</dbReference>
<evidence type="ECO:0000259" key="4">
    <source>
        <dbReference type="PROSITE" id="PS01124"/>
    </source>
</evidence>
<sequence>MRKPNVWIEAGIVIIYGASLDAAVHSHHAIQVIWPKCHSLCKLNNKDISELVIVDSNIEHQLQMSEGWILLVEPKSTLGQALADKLAGESYKTFHSSFSATVKPQTQAEELTGFLTPLLQALELAPQVLLVNKSTVADKRIQQLLTELNRCLQGDCIKPANWRAAEVAGQLALSQSRFLHLFREELGIAWRPYLLWRRMMCALRAILNNASATEAAHLAGFSDSAHLSRTFRNSFGMTIRQAQALFIKT</sequence>
<dbReference type="PANTHER" id="PTHR46796">
    <property type="entry name" value="HTH-TYPE TRANSCRIPTIONAL ACTIVATOR RHAS-RELATED"/>
    <property type="match status" value="1"/>
</dbReference>
<gene>
    <name evidence="5" type="ORF">H3N35_26875</name>
</gene>
<dbReference type="InterPro" id="IPR018060">
    <property type="entry name" value="HTH_AraC"/>
</dbReference>
<keyword evidence="1" id="KW-0805">Transcription regulation</keyword>
<keyword evidence="3" id="KW-0804">Transcription</keyword>
<evidence type="ECO:0000256" key="1">
    <source>
        <dbReference type="ARBA" id="ARBA00023015"/>
    </source>
</evidence>
<evidence type="ECO:0000313" key="6">
    <source>
        <dbReference type="Proteomes" id="UP001215231"/>
    </source>
</evidence>
<feature type="domain" description="HTH araC/xylS-type" evidence="4">
    <location>
        <begin position="142"/>
        <end position="245"/>
    </location>
</feature>
<dbReference type="SMART" id="SM00342">
    <property type="entry name" value="HTH_ARAC"/>
    <property type="match status" value="1"/>
</dbReference>
<dbReference type="EMBL" id="CP059693">
    <property type="protein sequence ID" value="WDE11773.1"/>
    <property type="molecule type" value="Genomic_DNA"/>
</dbReference>
<evidence type="ECO:0000256" key="3">
    <source>
        <dbReference type="ARBA" id="ARBA00023163"/>
    </source>
</evidence>
<dbReference type="Proteomes" id="UP001215231">
    <property type="component" value="Chromosome"/>
</dbReference>
<dbReference type="PROSITE" id="PS01124">
    <property type="entry name" value="HTH_ARAC_FAMILY_2"/>
    <property type="match status" value="1"/>
</dbReference>
<dbReference type="Pfam" id="PF12833">
    <property type="entry name" value="HTH_18"/>
    <property type="match status" value="1"/>
</dbReference>
<name>A0ABY7VDZ9_9GAMM</name>
<dbReference type="SUPFAM" id="SSF46689">
    <property type="entry name" value="Homeodomain-like"/>
    <property type="match status" value="1"/>
</dbReference>
<dbReference type="InterPro" id="IPR009057">
    <property type="entry name" value="Homeodomain-like_sf"/>
</dbReference>